<evidence type="ECO:0000256" key="1">
    <source>
        <dbReference type="ARBA" id="ARBA00004167"/>
    </source>
</evidence>
<evidence type="ECO:0000256" key="4">
    <source>
        <dbReference type="ARBA" id="ARBA00022692"/>
    </source>
</evidence>
<dbReference type="Gene3D" id="1.20.5.780">
    <property type="entry name" value="Single helix bin"/>
    <property type="match status" value="1"/>
</dbReference>
<evidence type="ECO:0000256" key="5">
    <source>
        <dbReference type="ARBA" id="ARBA00023065"/>
    </source>
</evidence>
<dbReference type="AlphaFoldDB" id="A0A8D2J9Y4"/>
<evidence type="ECO:0000256" key="3">
    <source>
        <dbReference type="ARBA" id="ARBA00022448"/>
    </source>
</evidence>
<dbReference type="CDD" id="cd20323">
    <property type="entry name" value="FXYD_FXYD5"/>
    <property type="match status" value="1"/>
</dbReference>
<accession>A0A8D2J9Y4</accession>
<dbReference type="Proteomes" id="UP000694545">
    <property type="component" value="Unplaced"/>
</dbReference>
<keyword evidence="4 7" id="KW-0812">Transmembrane</keyword>
<comment type="subcellular location">
    <subcellularLocation>
        <location evidence="1">Membrane</location>
        <topology evidence="1">Single-pass membrane protein</topology>
    </subcellularLocation>
</comment>
<reference evidence="8" key="1">
    <citation type="submission" date="2025-08" db="UniProtKB">
        <authorList>
            <consortium name="Ensembl"/>
        </authorList>
    </citation>
    <scope>IDENTIFICATION</scope>
</reference>
<evidence type="ECO:0000256" key="7">
    <source>
        <dbReference type="RuleBase" id="RU364131"/>
    </source>
</evidence>
<keyword evidence="3 7" id="KW-0813">Transport</keyword>
<name>A0A8D2J9Y4_VARKO</name>
<dbReference type="GO" id="GO:0006811">
    <property type="term" value="P:monoatomic ion transport"/>
    <property type="evidence" value="ECO:0007669"/>
    <property type="project" value="UniProtKB-KW"/>
</dbReference>
<dbReference type="Ensembl" id="ENSVKKT00000011804.1">
    <property type="protein sequence ID" value="ENSVKKP00000011526.1"/>
    <property type="gene ID" value="ENSVKKG00000008042.1"/>
</dbReference>
<sequence length="162" mass="17140">MSKAEQGGGRHNLLFFSSEETSSAYFCSKKGDLIFLRTLANVHPQRGSESGSIWVMNLQCNLGCSVTGPKHPAGAISGEGLEPRLPESQLCALNHRTTLNGVLMVSLCLADYYSLRKWGLVAAAVLFILGILILTCTHGRTSISGAGLTQGVKVGACSESTP</sequence>
<evidence type="ECO:0000313" key="8">
    <source>
        <dbReference type="Ensembl" id="ENSVKKP00000011526.1"/>
    </source>
</evidence>
<evidence type="ECO:0000256" key="2">
    <source>
        <dbReference type="ARBA" id="ARBA00005948"/>
    </source>
</evidence>
<keyword evidence="9" id="KW-1185">Reference proteome</keyword>
<evidence type="ECO:0000256" key="6">
    <source>
        <dbReference type="ARBA" id="ARBA00023136"/>
    </source>
</evidence>
<evidence type="ECO:0000313" key="9">
    <source>
        <dbReference type="Proteomes" id="UP000694545"/>
    </source>
</evidence>
<dbReference type="GO" id="GO:0043269">
    <property type="term" value="P:regulation of monoatomic ion transport"/>
    <property type="evidence" value="ECO:0007669"/>
    <property type="project" value="InterPro"/>
</dbReference>
<comment type="similarity">
    <text evidence="2 7">Belongs to the FXYD family.</text>
</comment>
<organism evidence="8 9">
    <name type="scientific">Varanus komodoensis</name>
    <name type="common">Komodo dragon</name>
    <dbReference type="NCBI Taxonomy" id="61221"/>
    <lineage>
        <taxon>Eukaryota</taxon>
        <taxon>Metazoa</taxon>
        <taxon>Chordata</taxon>
        <taxon>Craniata</taxon>
        <taxon>Vertebrata</taxon>
        <taxon>Euteleostomi</taxon>
        <taxon>Lepidosauria</taxon>
        <taxon>Squamata</taxon>
        <taxon>Bifurcata</taxon>
        <taxon>Unidentata</taxon>
        <taxon>Episquamata</taxon>
        <taxon>Toxicofera</taxon>
        <taxon>Anguimorpha</taxon>
        <taxon>Paleoanguimorpha</taxon>
        <taxon>Varanoidea</taxon>
        <taxon>Varanidae</taxon>
        <taxon>Varanus</taxon>
    </lineage>
</organism>
<dbReference type="InterPro" id="IPR000272">
    <property type="entry name" value="Ion-transport_regulator_FXYD"/>
</dbReference>
<keyword evidence="7" id="KW-1133">Transmembrane helix</keyword>
<keyword evidence="5 7" id="KW-0406">Ion transport</keyword>
<proteinExistence type="inferred from homology"/>
<keyword evidence="6 7" id="KW-0472">Membrane</keyword>
<dbReference type="Pfam" id="PF02038">
    <property type="entry name" value="ATP1G1_PLM_MAT8"/>
    <property type="match status" value="1"/>
</dbReference>
<protein>
    <recommendedName>
        <fullName evidence="7">FXYD domain-containing ion transport regulator</fullName>
    </recommendedName>
</protein>
<feature type="transmembrane region" description="Helical" evidence="7">
    <location>
        <begin position="118"/>
        <end position="136"/>
    </location>
</feature>
<dbReference type="GO" id="GO:0016020">
    <property type="term" value="C:membrane"/>
    <property type="evidence" value="ECO:0007669"/>
    <property type="project" value="UniProtKB-SubCell"/>
</dbReference>
<dbReference type="GO" id="GO:0099106">
    <property type="term" value="F:ion channel regulator activity"/>
    <property type="evidence" value="ECO:0007669"/>
    <property type="project" value="InterPro"/>
</dbReference>
<reference evidence="8" key="2">
    <citation type="submission" date="2025-09" db="UniProtKB">
        <authorList>
            <consortium name="Ensembl"/>
        </authorList>
    </citation>
    <scope>IDENTIFICATION</scope>
</reference>